<dbReference type="InterPro" id="IPR038741">
    <property type="entry name" value="AP5B1"/>
</dbReference>
<organism evidence="9 10">
    <name type="scientific">Acipenser ruthenus</name>
    <name type="common">Sterlet sturgeon</name>
    <dbReference type="NCBI Taxonomy" id="7906"/>
    <lineage>
        <taxon>Eukaryota</taxon>
        <taxon>Metazoa</taxon>
        <taxon>Chordata</taxon>
        <taxon>Craniata</taxon>
        <taxon>Vertebrata</taxon>
        <taxon>Euteleostomi</taxon>
        <taxon>Actinopterygii</taxon>
        <taxon>Chondrostei</taxon>
        <taxon>Acipenseriformes</taxon>
        <taxon>Acipenseridae</taxon>
        <taxon>Acipenser</taxon>
    </lineage>
</organism>
<dbReference type="Pfam" id="PF21590">
    <property type="entry name" value="AP5B1_C"/>
    <property type="match status" value="1"/>
</dbReference>
<name>A0A444UIH3_ACIRT</name>
<accession>A0A444UIH3</accession>
<dbReference type="GO" id="GO:0030119">
    <property type="term" value="C:AP-type membrane coat adaptor complex"/>
    <property type="evidence" value="ECO:0007669"/>
    <property type="project" value="TreeGrafter"/>
</dbReference>
<dbReference type="PANTHER" id="PTHR34033">
    <property type="entry name" value="AP-5 COMPLEX SUBUNIT BETA-1"/>
    <property type="match status" value="1"/>
</dbReference>
<evidence type="ECO:0000313" key="9">
    <source>
        <dbReference type="EMBL" id="RXM34954.1"/>
    </source>
</evidence>
<keyword evidence="10" id="KW-1185">Reference proteome</keyword>
<dbReference type="InterPro" id="IPR016024">
    <property type="entry name" value="ARM-type_fold"/>
</dbReference>
<feature type="domain" description="AP5B1 C-terminal" evidence="8">
    <location>
        <begin position="826"/>
        <end position="924"/>
    </location>
</feature>
<dbReference type="Pfam" id="PF21588">
    <property type="entry name" value="AP5B1_middle"/>
    <property type="match status" value="1"/>
</dbReference>
<evidence type="ECO:0000259" key="8">
    <source>
        <dbReference type="Pfam" id="PF21590"/>
    </source>
</evidence>
<gene>
    <name evidence="9" type="ORF">EOD39_13539</name>
</gene>
<evidence type="ECO:0000256" key="4">
    <source>
        <dbReference type="ARBA" id="ARBA00032431"/>
    </source>
</evidence>
<dbReference type="GO" id="GO:0015031">
    <property type="term" value="P:protein transport"/>
    <property type="evidence" value="ECO:0007669"/>
    <property type="project" value="UniProtKB-KW"/>
</dbReference>
<proteinExistence type="predicted"/>
<keyword evidence="2" id="KW-0813">Transport</keyword>
<feature type="domain" description="AP-5 complex subunit beta-1 N-terminal" evidence="5">
    <location>
        <begin position="35"/>
        <end position="106"/>
    </location>
</feature>
<evidence type="ECO:0000259" key="6">
    <source>
        <dbReference type="Pfam" id="PF21588"/>
    </source>
</evidence>
<feature type="domain" description="AP5B1 middle" evidence="6">
    <location>
        <begin position="250"/>
        <end position="626"/>
    </location>
</feature>
<dbReference type="GO" id="GO:0005765">
    <property type="term" value="C:lysosomal membrane"/>
    <property type="evidence" value="ECO:0007669"/>
    <property type="project" value="TreeGrafter"/>
</dbReference>
<protein>
    <recommendedName>
        <fullName evidence="1">AP-5 complex subunit beta-1</fullName>
    </recommendedName>
    <alternativeName>
        <fullName evidence="4">Adaptor-related protein complex 5 beta subunit</fullName>
    </alternativeName>
</protein>
<dbReference type="Proteomes" id="UP000289886">
    <property type="component" value="Unassembled WGS sequence"/>
</dbReference>
<dbReference type="Pfam" id="PF21587">
    <property type="entry name" value="AP5B1_N"/>
    <property type="match status" value="1"/>
</dbReference>
<dbReference type="InterPro" id="IPR048979">
    <property type="entry name" value="AP5B1_middle"/>
</dbReference>
<dbReference type="EMBL" id="SCEB01214507">
    <property type="protein sequence ID" value="RXM34954.1"/>
    <property type="molecule type" value="Genomic_DNA"/>
</dbReference>
<evidence type="ECO:0000256" key="1">
    <source>
        <dbReference type="ARBA" id="ARBA00018167"/>
    </source>
</evidence>
<dbReference type="PANTHER" id="PTHR34033:SF1">
    <property type="entry name" value="AP-5 COMPLEX SUBUNIT BETA-1"/>
    <property type="match status" value="1"/>
</dbReference>
<feature type="domain" description="AP-5 complex subunit beta-1 beta-barrel" evidence="7">
    <location>
        <begin position="732"/>
        <end position="802"/>
    </location>
</feature>
<reference evidence="9 10" key="1">
    <citation type="submission" date="2019-01" db="EMBL/GenBank/DDBJ databases">
        <title>Draft Genome and Complete Hox-Cluster Characterization of the Sterlet Sturgeon (Acipenser ruthenus).</title>
        <authorList>
            <person name="Wei Q."/>
        </authorList>
    </citation>
    <scope>NUCLEOTIDE SEQUENCE [LARGE SCALE GENOMIC DNA]</scope>
    <source>
        <strain evidence="9">WHYD16114868_AA</strain>
        <tissue evidence="9">Blood</tissue>
    </source>
</reference>
<dbReference type="AlphaFoldDB" id="A0A444UIH3"/>
<dbReference type="InterPro" id="IPR048980">
    <property type="entry name" value="AP5B1_barrel"/>
</dbReference>
<evidence type="ECO:0000256" key="2">
    <source>
        <dbReference type="ARBA" id="ARBA00022448"/>
    </source>
</evidence>
<sequence length="933" mass="105324">MAAPNPEGWPQRVAAFSCSPSHFLSSTTPEDFLSDLLQDLKDDKVSESTKVLMLGPLQEHPTILCPSPQVGEQTAVALLGIFSRTAHTPKSVNLKCHLMLSIATVLISTSFVKQGVKVAEGFLDLLFQTAQDTNDQKHGGMFRPLRAIACDCLREMETCCPGLLSHKLEALYSLKQQEMTPLHQAYTLLYGVALRNAVHCLTLQKDVMDGDLKKLLASNEGFAWKATEKPLELVQLTTMSQIPVLPSNVETKELKSVVSLLLEECYLLTPVMQAALLRELTQVVSMVQSLSPAIFKSQLLRLFGTVEISLLHSTLQMKGTFTDSLFTAEDENFLLKRLVGMAQHPLLSTPQKLFYIECILHFPENRPISSNGEESLPVLVTPRMAASLFPTVFNDSSTMLSRLNILSLVYLEADEEEGIGYIFDHLMALHKIVDHHGTREMTTTFFRAVYIFMQNFYLNEKYTRDLIESLSELYRSHYTLAPNLINLVDSTQKLLEDSSWPTDLLKALQMLIVELPLQQLVHQSLQWHLKVLGRVAKEEQASQRSTVRFLLNLLINSSLCGLGDWRIGNAVLSVCRNLLQHPNLDQVFIELADLLQFMMHSFEDVDIQDHARFYYTLLTNLSKEKLSGVLNMGTGESQAKIRSLSSIMAESEELSSSLTVHRTRQPVLKLVKLSEDGISKPDHSSSGPEDSTPDVDLLKVYQNQFLNPEFASVVILKYHLTFAGEVDALYHKLFCICLHFEQTDSNYERVSDVSVPCLIYDRKPCVVSLTLKPWRPYPTVLHASAIFTTEDGLSWHTQLDPILIGFPDLFLPLPVPVHWSQGSREQLFHQLWKSLCPEESSQSATSLFCFEVGERSLREVIESSFHKYLVSKQLNPESYKVLLFLPPQFYVLLKIKNSEDAASVSIITDNWKLLPFINSYIKCITDYSADRTQ</sequence>
<dbReference type="SUPFAM" id="SSF48371">
    <property type="entry name" value="ARM repeat"/>
    <property type="match status" value="1"/>
</dbReference>
<evidence type="ECO:0000259" key="7">
    <source>
        <dbReference type="Pfam" id="PF21589"/>
    </source>
</evidence>
<keyword evidence="3" id="KW-0653">Protein transport</keyword>
<dbReference type="Pfam" id="PF21589">
    <property type="entry name" value="AP5B1_barrel"/>
    <property type="match status" value="1"/>
</dbReference>
<dbReference type="GO" id="GO:0016197">
    <property type="term" value="P:endosomal transport"/>
    <property type="evidence" value="ECO:0007669"/>
    <property type="project" value="InterPro"/>
</dbReference>
<comment type="caution">
    <text evidence="9">The sequence shown here is derived from an EMBL/GenBank/DDBJ whole genome shotgun (WGS) entry which is preliminary data.</text>
</comment>
<evidence type="ECO:0000256" key="3">
    <source>
        <dbReference type="ARBA" id="ARBA00022927"/>
    </source>
</evidence>
<evidence type="ECO:0000259" key="5">
    <source>
        <dbReference type="Pfam" id="PF21587"/>
    </source>
</evidence>
<dbReference type="InterPro" id="IPR048978">
    <property type="entry name" value="AP5B1_N"/>
</dbReference>
<evidence type="ECO:0000313" key="10">
    <source>
        <dbReference type="Proteomes" id="UP000289886"/>
    </source>
</evidence>
<dbReference type="InterPro" id="IPR048981">
    <property type="entry name" value="AP5B1_C"/>
</dbReference>